<comment type="caution">
    <text evidence="1">The sequence shown here is derived from an EMBL/GenBank/DDBJ whole genome shotgun (WGS) entry which is preliminary data.</text>
</comment>
<sequence length="135" mass="14599">MKTLTLLPIASRLLICSALTQGTVFTLGTALILGIAPLGQAIAASSATNSVASPNIETITVTYRDPLDYALYQHTTEMLSAFRLEIREDIGIQARNSLMEMAKAQHVNRLNLAQVQASNKNLAFVWVSPSAKANR</sequence>
<evidence type="ECO:0000313" key="1">
    <source>
        <dbReference type="EMBL" id="MDT3281477.1"/>
    </source>
</evidence>
<evidence type="ECO:0000313" key="2">
    <source>
        <dbReference type="Proteomes" id="UP001249505"/>
    </source>
</evidence>
<gene>
    <name evidence="1" type="ORF">Q4Q50_14415</name>
</gene>
<dbReference type="RefSeq" id="WP_311899879.1">
    <property type="nucleotide sequence ID" value="NZ_JAUOES010000016.1"/>
</dbReference>
<proteinExistence type="predicted"/>
<keyword evidence="2" id="KW-1185">Reference proteome</keyword>
<accession>A0ABU3G2A2</accession>
<dbReference type="Proteomes" id="UP001249505">
    <property type="component" value="Unassembled WGS sequence"/>
</dbReference>
<organism evidence="1 2">
    <name type="scientific">Shewanella scandinavica</name>
    <dbReference type="NCBI Taxonomy" id="3063538"/>
    <lineage>
        <taxon>Bacteria</taxon>
        <taxon>Pseudomonadati</taxon>
        <taxon>Pseudomonadota</taxon>
        <taxon>Gammaproteobacteria</taxon>
        <taxon>Alteromonadales</taxon>
        <taxon>Shewanellaceae</taxon>
        <taxon>Shewanella</taxon>
    </lineage>
</organism>
<dbReference type="EMBL" id="JAUOES010000016">
    <property type="protein sequence ID" value="MDT3281477.1"/>
    <property type="molecule type" value="Genomic_DNA"/>
</dbReference>
<name>A0ABU3G2A2_9GAMM</name>
<reference evidence="1 2" key="1">
    <citation type="submission" date="2023-07" db="EMBL/GenBank/DDBJ databases">
        <title>Novel Shewanella species isolated from Baltic Sea sediments.</title>
        <authorList>
            <person name="Martin-Rodriguez A.J."/>
        </authorList>
    </citation>
    <scope>NUCLEOTIDE SEQUENCE [LARGE SCALE GENOMIC DNA]</scope>
    <source>
        <strain evidence="1 2">SP2S1-2</strain>
    </source>
</reference>
<protein>
    <submittedName>
        <fullName evidence="1">Uncharacterized protein</fullName>
    </submittedName>
</protein>